<accession>A0ABV1NBB9</accession>
<feature type="transmembrane region" description="Helical" evidence="8">
    <location>
        <begin position="67"/>
        <end position="84"/>
    </location>
</feature>
<evidence type="ECO:0000256" key="1">
    <source>
        <dbReference type="ARBA" id="ARBA00004651"/>
    </source>
</evidence>
<dbReference type="EMBL" id="JBEGCI010000021">
    <property type="protein sequence ID" value="MEQ6890401.1"/>
    <property type="molecule type" value="Genomic_DNA"/>
</dbReference>
<dbReference type="SUPFAM" id="SSF90123">
    <property type="entry name" value="ABC transporter transmembrane region"/>
    <property type="match status" value="1"/>
</dbReference>
<feature type="transmembrane region" description="Helical" evidence="8">
    <location>
        <begin position="150"/>
        <end position="166"/>
    </location>
</feature>
<dbReference type="PANTHER" id="PTHR24221:SF261">
    <property type="entry name" value="GLUTATHIONE_L-CYSTEINE TRANSPORT SYSTEM ATP-BINDING_PERMEASE PROTEIN CYDD"/>
    <property type="match status" value="1"/>
</dbReference>
<keyword evidence="12" id="KW-1185">Reference proteome</keyword>
<dbReference type="Gene3D" id="3.40.50.300">
    <property type="entry name" value="P-loop containing nucleotide triphosphate hydrolases"/>
    <property type="match status" value="1"/>
</dbReference>
<feature type="transmembrane region" description="Helical" evidence="8">
    <location>
        <begin position="31"/>
        <end position="55"/>
    </location>
</feature>
<dbReference type="Pfam" id="PF00005">
    <property type="entry name" value="ABC_tran"/>
    <property type="match status" value="1"/>
</dbReference>
<keyword evidence="6 8" id="KW-0472">Membrane</keyword>
<dbReference type="SMART" id="SM00382">
    <property type="entry name" value="AAA"/>
    <property type="match status" value="1"/>
</dbReference>
<dbReference type="InterPro" id="IPR027417">
    <property type="entry name" value="P-loop_NTPase"/>
</dbReference>
<dbReference type="CDD" id="cd18584">
    <property type="entry name" value="ABC_6TM_AarD_CydD"/>
    <property type="match status" value="1"/>
</dbReference>
<comment type="caution">
    <text evidence="11">The sequence shown here is derived from an EMBL/GenBank/DDBJ whole genome shotgun (WGS) entry which is preliminary data.</text>
</comment>
<dbReference type="SUPFAM" id="SSF52540">
    <property type="entry name" value="P-loop containing nucleoside triphosphate hydrolases"/>
    <property type="match status" value="1"/>
</dbReference>
<keyword evidence="5 8" id="KW-1133">Transmembrane helix</keyword>
<gene>
    <name evidence="11" type="primary">cydD</name>
    <name evidence="11" type="ORF">ABE957_17135</name>
</gene>
<evidence type="ECO:0000313" key="11">
    <source>
        <dbReference type="EMBL" id="MEQ6890401.1"/>
    </source>
</evidence>
<feature type="domain" description="ABC transporter" evidence="9">
    <location>
        <begin position="364"/>
        <end position="572"/>
    </location>
</feature>
<protein>
    <submittedName>
        <fullName evidence="11">Thiol reductant ABC exporter subunit CydD</fullName>
    </submittedName>
</protein>
<dbReference type="PROSITE" id="PS50929">
    <property type="entry name" value="ABC_TM1F"/>
    <property type="match status" value="1"/>
</dbReference>
<reference evidence="11 12" key="1">
    <citation type="submission" date="2024-05" db="EMBL/GenBank/DDBJ databases">
        <title>Halomonas sp. CS7 16S ribosomal RNA gene Genome sequencing and assembly.</title>
        <authorList>
            <person name="Yook S."/>
        </authorList>
    </citation>
    <scope>NUCLEOTIDE SEQUENCE [LARGE SCALE GENOMIC DNA]</scope>
    <source>
        <strain evidence="11 12">CS7</strain>
    </source>
</reference>
<evidence type="ECO:0000256" key="4">
    <source>
        <dbReference type="ARBA" id="ARBA00022840"/>
    </source>
</evidence>
<evidence type="ECO:0000256" key="7">
    <source>
        <dbReference type="SAM" id="MobiDB-lite"/>
    </source>
</evidence>
<proteinExistence type="predicted"/>
<evidence type="ECO:0000256" key="5">
    <source>
        <dbReference type="ARBA" id="ARBA00022989"/>
    </source>
</evidence>
<dbReference type="InterPro" id="IPR011527">
    <property type="entry name" value="ABC1_TM_dom"/>
</dbReference>
<dbReference type="Gene3D" id="1.20.1560.10">
    <property type="entry name" value="ABC transporter type 1, transmembrane domain"/>
    <property type="match status" value="1"/>
</dbReference>
<feature type="transmembrane region" description="Helical" evidence="8">
    <location>
        <begin position="172"/>
        <end position="192"/>
    </location>
</feature>
<evidence type="ECO:0000256" key="6">
    <source>
        <dbReference type="ARBA" id="ARBA00023136"/>
    </source>
</evidence>
<dbReference type="InterPro" id="IPR036640">
    <property type="entry name" value="ABC1_TM_sf"/>
</dbReference>
<feature type="region of interest" description="Disordered" evidence="7">
    <location>
        <begin position="337"/>
        <end position="360"/>
    </location>
</feature>
<dbReference type="InterPro" id="IPR003593">
    <property type="entry name" value="AAA+_ATPase"/>
</dbReference>
<dbReference type="Pfam" id="PF00664">
    <property type="entry name" value="ABC_membrane"/>
    <property type="match status" value="1"/>
</dbReference>
<feature type="transmembrane region" description="Helical" evidence="8">
    <location>
        <begin position="250"/>
        <end position="277"/>
    </location>
</feature>
<dbReference type="InterPro" id="IPR039421">
    <property type="entry name" value="Type_1_exporter"/>
</dbReference>
<dbReference type="PROSITE" id="PS50893">
    <property type="entry name" value="ABC_TRANSPORTER_2"/>
    <property type="match status" value="1"/>
</dbReference>
<keyword evidence="4" id="KW-0067">ATP-binding</keyword>
<evidence type="ECO:0000256" key="3">
    <source>
        <dbReference type="ARBA" id="ARBA00022741"/>
    </source>
</evidence>
<dbReference type="InterPro" id="IPR003439">
    <property type="entry name" value="ABC_transporter-like_ATP-bd"/>
</dbReference>
<dbReference type="NCBIfam" id="TIGR02857">
    <property type="entry name" value="CydD"/>
    <property type="match status" value="1"/>
</dbReference>
<organism evidence="11 12">
    <name type="scientific">Halomonas pelophila</name>
    <dbReference type="NCBI Taxonomy" id="3151122"/>
    <lineage>
        <taxon>Bacteria</taxon>
        <taxon>Pseudomonadati</taxon>
        <taxon>Pseudomonadota</taxon>
        <taxon>Gammaproteobacteria</taxon>
        <taxon>Oceanospirillales</taxon>
        <taxon>Halomonadaceae</taxon>
        <taxon>Halomonas</taxon>
    </lineage>
</organism>
<evidence type="ECO:0000313" key="12">
    <source>
        <dbReference type="Proteomes" id="UP001472978"/>
    </source>
</evidence>
<evidence type="ECO:0000259" key="9">
    <source>
        <dbReference type="PROSITE" id="PS50893"/>
    </source>
</evidence>
<name>A0ABV1NBB9_9GAMM</name>
<evidence type="ECO:0000256" key="2">
    <source>
        <dbReference type="ARBA" id="ARBA00022692"/>
    </source>
</evidence>
<feature type="domain" description="ABC transmembrane type-1" evidence="10">
    <location>
        <begin position="31"/>
        <end position="320"/>
    </location>
</feature>
<dbReference type="RefSeq" id="WP_349759882.1">
    <property type="nucleotide sequence ID" value="NZ_JBEGCI010000021.1"/>
</dbReference>
<sequence length="572" mass="60749">MRADTDTEAPGPSARAWLSRLAAGERRYQRLALLAGGTVGVATIVQMALLATLISALLVDERPLLELAPWLLGLAATLCLRALAQWGQEMAGQAASLRIRRRARAELLDRLERLGPVRLTGHHGAGLAQRLVDQVEALDGYFSRYLPQQVLAVAVPLLILAVVAWLDWLAALFLLIAAPLIPLFMALVGMGAERLNQEQFVAVARLAGHFIDRVRGITTLQLFGRTEQATREVEAVADDYRRRSMRTLRLAFLSSAVLEFFSSVAIAVVAIYVGFGLLGYIEYGPADELTLFTGLLVLLLAPEFFQPLRSLAQHYHDRAAALGAAAGLVTLLQESPDAGRGAEPVEGSGETSAPPRPASPGVLLELEGATVAHAGRGRVLGPLDLCLARGETLVVTGPSGAGKSSLLQLMAGFIAPTEGERRLATGAGFAWLDQRPLLVQGSLADNLRLAAPEASEAQMREALGHAGLAALLARLPDGLETSLGERGEGLSGGQVQRLALARVFLSPAPLVLLDEPTASLDARTEARVIEALGRLAAEGRTLVIATHHPALLALADRRLALETAPVREVVDA</sequence>
<dbReference type="PANTHER" id="PTHR24221">
    <property type="entry name" value="ATP-BINDING CASSETTE SUB-FAMILY B"/>
    <property type="match status" value="1"/>
</dbReference>
<keyword evidence="3" id="KW-0547">Nucleotide-binding</keyword>
<comment type="subcellular location">
    <subcellularLocation>
        <location evidence="1">Cell membrane</location>
        <topology evidence="1">Multi-pass membrane protein</topology>
    </subcellularLocation>
</comment>
<keyword evidence="2 8" id="KW-0812">Transmembrane</keyword>
<dbReference type="InterPro" id="IPR014216">
    <property type="entry name" value="ABC_transptr_CydD"/>
</dbReference>
<evidence type="ECO:0000259" key="10">
    <source>
        <dbReference type="PROSITE" id="PS50929"/>
    </source>
</evidence>
<dbReference type="Proteomes" id="UP001472978">
    <property type="component" value="Unassembled WGS sequence"/>
</dbReference>
<evidence type="ECO:0000256" key="8">
    <source>
        <dbReference type="SAM" id="Phobius"/>
    </source>
</evidence>
<dbReference type="CDD" id="cd03228">
    <property type="entry name" value="ABCC_MRP_Like"/>
    <property type="match status" value="1"/>
</dbReference>